<sequence length="243" mass="24939">MDVDWESLRAAANAAMRRAYAPYSGFPVGAAALVDDGRVISGCNVENASYGVGLCAECGLVSALHASGGGRLVAFACVDGNGSPLMPCGRCRQLLWEHGGAKLLVDHVGGPLTMAELLPYAFDEVDLGRVATAAAATEGVAGGLTGSLDRSERVPATLAHVVGTGTVFLHPDVAGGQQVWTGYWSADQGGAIIEEAPVWGGAPDAVAWGRARTPRVVVVDGQGGTYWAGAGTRPADLTEDWHP</sequence>
<evidence type="ECO:0000256" key="1">
    <source>
        <dbReference type="ARBA" id="ARBA00006576"/>
    </source>
</evidence>
<dbReference type="GO" id="GO:0004126">
    <property type="term" value="F:cytidine deaminase activity"/>
    <property type="evidence" value="ECO:0007669"/>
    <property type="project" value="TreeGrafter"/>
</dbReference>
<dbReference type="Gene3D" id="3.40.140.10">
    <property type="entry name" value="Cytidine Deaminase, domain 2"/>
    <property type="match status" value="1"/>
</dbReference>
<dbReference type="Proteomes" id="UP000619260">
    <property type="component" value="Unassembled WGS sequence"/>
</dbReference>
<keyword evidence="4" id="KW-1185">Reference proteome</keyword>
<dbReference type="GO" id="GO:0008270">
    <property type="term" value="F:zinc ion binding"/>
    <property type="evidence" value="ECO:0007669"/>
    <property type="project" value="TreeGrafter"/>
</dbReference>
<protein>
    <recommendedName>
        <fullName evidence="2">CMP/dCMP-type deaminase domain-containing protein</fullName>
    </recommendedName>
</protein>
<gene>
    <name evidence="3" type="ORF">Val02_80250</name>
</gene>
<dbReference type="NCBIfam" id="NF004064">
    <property type="entry name" value="PRK05578.1"/>
    <property type="match status" value="1"/>
</dbReference>
<evidence type="ECO:0000313" key="3">
    <source>
        <dbReference type="EMBL" id="GIJ51139.1"/>
    </source>
</evidence>
<feature type="domain" description="CMP/dCMP-type deaminase" evidence="2">
    <location>
        <begin position="3"/>
        <end position="125"/>
    </location>
</feature>
<dbReference type="InterPro" id="IPR050202">
    <property type="entry name" value="Cyt/Deoxycyt_deaminase"/>
</dbReference>
<dbReference type="GO" id="GO:0072527">
    <property type="term" value="P:pyrimidine-containing compound metabolic process"/>
    <property type="evidence" value="ECO:0007669"/>
    <property type="project" value="UniProtKB-ARBA"/>
</dbReference>
<dbReference type="PANTHER" id="PTHR11644">
    <property type="entry name" value="CYTIDINE DEAMINASE"/>
    <property type="match status" value="1"/>
</dbReference>
<dbReference type="GO" id="GO:0005829">
    <property type="term" value="C:cytosol"/>
    <property type="evidence" value="ECO:0007669"/>
    <property type="project" value="TreeGrafter"/>
</dbReference>
<evidence type="ECO:0000259" key="2">
    <source>
        <dbReference type="PROSITE" id="PS51747"/>
    </source>
</evidence>
<name>A0A8J3YSP1_9ACTN</name>
<dbReference type="InterPro" id="IPR016193">
    <property type="entry name" value="Cytidine_deaminase-like"/>
</dbReference>
<dbReference type="InterPro" id="IPR002125">
    <property type="entry name" value="CMP_dCMP_dom"/>
</dbReference>
<dbReference type="CDD" id="cd01283">
    <property type="entry name" value="cytidine_deaminase"/>
    <property type="match status" value="1"/>
</dbReference>
<reference evidence="3" key="1">
    <citation type="submission" date="2021-01" db="EMBL/GenBank/DDBJ databases">
        <title>Whole genome shotgun sequence of Virgisporangium aliadipatigenens NBRC 105644.</title>
        <authorList>
            <person name="Komaki H."/>
            <person name="Tamura T."/>
        </authorList>
    </citation>
    <scope>NUCLEOTIDE SEQUENCE</scope>
    <source>
        <strain evidence="3">NBRC 105644</strain>
    </source>
</reference>
<dbReference type="PANTHER" id="PTHR11644:SF2">
    <property type="entry name" value="CYTIDINE DEAMINASE"/>
    <property type="match status" value="1"/>
</dbReference>
<dbReference type="RefSeq" id="WP_203904546.1">
    <property type="nucleotide sequence ID" value="NZ_BOPF01000044.1"/>
</dbReference>
<dbReference type="Pfam" id="PF00383">
    <property type="entry name" value="dCMP_cyt_deam_1"/>
    <property type="match status" value="1"/>
</dbReference>
<comment type="similarity">
    <text evidence="1">Belongs to the cytidine and deoxycytidylate deaminase family.</text>
</comment>
<dbReference type="AlphaFoldDB" id="A0A8J3YSP1"/>
<organism evidence="3 4">
    <name type="scientific">Virgisporangium aliadipatigenens</name>
    <dbReference type="NCBI Taxonomy" id="741659"/>
    <lineage>
        <taxon>Bacteria</taxon>
        <taxon>Bacillati</taxon>
        <taxon>Actinomycetota</taxon>
        <taxon>Actinomycetes</taxon>
        <taxon>Micromonosporales</taxon>
        <taxon>Micromonosporaceae</taxon>
        <taxon>Virgisporangium</taxon>
    </lineage>
</organism>
<dbReference type="GO" id="GO:0055086">
    <property type="term" value="P:nucleobase-containing small molecule metabolic process"/>
    <property type="evidence" value="ECO:0007669"/>
    <property type="project" value="UniProtKB-ARBA"/>
</dbReference>
<comment type="caution">
    <text evidence="3">The sequence shown here is derived from an EMBL/GenBank/DDBJ whole genome shotgun (WGS) entry which is preliminary data.</text>
</comment>
<accession>A0A8J3YSP1</accession>
<dbReference type="SUPFAM" id="SSF53927">
    <property type="entry name" value="Cytidine deaminase-like"/>
    <property type="match status" value="1"/>
</dbReference>
<dbReference type="EMBL" id="BOPF01000044">
    <property type="protein sequence ID" value="GIJ51139.1"/>
    <property type="molecule type" value="Genomic_DNA"/>
</dbReference>
<proteinExistence type="inferred from homology"/>
<dbReference type="PROSITE" id="PS51747">
    <property type="entry name" value="CYT_DCMP_DEAMINASES_2"/>
    <property type="match status" value="1"/>
</dbReference>
<evidence type="ECO:0000313" key="4">
    <source>
        <dbReference type="Proteomes" id="UP000619260"/>
    </source>
</evidence>